<proteinExistence type="predicted"/>
<dbReference type="OrthoDB" id="26681at2759"/>
<dbReference type="Proteomes" id="UP000299102">
    <property type="component" value="Unassembled WGS sequence"/>
</dbReference>
<name>A0A4C1SMP1_EUMVA</name>
<dbReference type="EMBL" id="BGZK01007155">
    <property type="protein sequence ID" value="GBP02567.1"/>
    <property type="molecule type" value="Genomic_DNA"/>
</dbReference>
<evidence type="ECO:0000313" key="1">
    <source>
        <dbReference type="EMBL" id="GBP02567.1"/>
    </source>
</evidence>
<reference evidence="1 2" key="1">
    <citation type="journal article" date="2019" name="Commun. Biol.">
        <title>The bagworm genome reveals a unique fibroin gene that provides high tensile strength.</title>
        <authorList>
            <person name="Kono N."/>
            <person name="Nakamura H."/>
            <person name="Ohtoshi R."/>
            <person name="Tomita M."/>
            <person name="Numata K."/>
            <person name="Arakawa K."/>
        </authorList>
    </citation>
    <scope>NUCLEOTIDE SEQUENCE [LARGE SCALE GENOMIC DNA]</scope>
</reference>
<dbReference type="STRING" id="151549.A0A4C1SMP1"/>
<organism evidence="1 2">
    <name type="scientific">Eumeta variegata</name>
    <name type="common">Bagworm moth</name>
    <name type="synonym">Eumeta japonica</name>
    <dbReference type="NCBI Taxonomy" id="151549"/>
    <lineage>
        <taxon>Eukaryota</taxon>
        <taxon>Metazoa</taxon>
        <taxon>Ecdysozoa</taxon>
        <taxon>Arthropoda</taxon>
        <taxon>Hexapoda</taxon>
        <taxon>Insecta</taxon>
        <taxon>Pterygota</taxon>
        <taxon>Neoptera</taxon>
        <taxon>Endopterygota</taxon>
        <taxon>Lepidoptera</taxon>
        <taxon>Glossata</taxon>
        <taxon>Ditrysia</taxon>
        <taxon>Tineoidea</taxon>
        <taxon>Psychidae</taxon>
        <taxon>Oiketicinae</taxon>
        <taxon>Eumeta</taxon>
    </lineage>
</organism>
<gene>
    <name evidence="1" type="primary">rg</name>
    <name evidence="1" type="ORF">EVAR_72809_1</name>
</gene>
<protein>
    <submittedName>
        <fullName evidence="1">Neurobeachin</fullName>
    </submittedName>
</protein>
<dbReference type="AlphaFoldDB" id="A0A4C1SMP1"/>
<evidence type="ECO:0000313" key="2">
    <source>
        <dbReference type="Proteomes" id="UP000299102"/>
    </source>
</evidence>
<keyword evidence="2" id="KW-1185">Reference proteome</keyword>
<accession>A0A4C1SMP1</accession>
<comment type="caution">
    <text evidence="1">The sequence shown here is derived from an EMBL/GenBank/DDBJ whole genome shotgun (WGS) entry which is preliminary data.</text>
</comment>
<feature type="non-terminal residue" evidence="1">
    <location>
        <position position="1"/>
    </location>
</feature>
<sequence>AMVLPPLAKWPYENGFTFTTWFRLDPINSVNIEREKPYLYCGPITHFAKKRLEDNVVEKECHV</sequence>